<keyword evidence="7 8" id="KW-0472">Membrane</keyword>
<dbReference type="Pfam" id="PF01040">
    <property type="entry name" value="UbiA"/>
    <property type="match status" value="1"/>
</dbReference>
<name>A0A381WFN7_9ZZZZ</name>
<dbReference type="PIRSF" id="PIRSF005355">
    <property type="entry name" value="UBIAD1"/>
    <property type="match status" value="1"/>
</dbReference>
<dbReference type="PANTHER" id="PTHR13929">
    <property type="entry name" value="1,4-DIHYDROXY-2-NAPHTHOATE OCTAPRENYLTRANSFERASE"/>
    <property type="match status" value="1"/>
</dbReference>
<keyword evidence="4" id="KW-0808">Transferase</keyword>
<dbReference type="GO" id="GO:0009234">
    <property type="term" value="P:menaquinone biosynthetic process"/>
    <property type="evidence" value="ECO:0007669"/>
    <property type="project" value="UniProtKB-UniPathway"/>
</dbReference>
<feature type="transmembrane region" description="Helical" evidence="8">
    <location>
        <begin position="37"/>
        <end position="57"/>
    </location>
</feature>
<protein>
    <recommendedName>
        <fullName evidence="10">1,4-dihydroxy-2-naphthoate octaprenyltransferase</fullName>
    </recommendedName>
</protein>
<feature type="transmembrane region" description="Helical" evidence="8">
    <location>
        <begin position="117"/>
        <end position="135"/>
    </location>
</feature>
<dbReference type="Gene3D" id="1.10.357.140">
    <property type="entry name" value="UbiA prenyltransferase"/>
    <property type="match status" value="1"/>
</dbReference>
<accession>A0A381WFN7</accession>
<comment type="pathway">
    <text evidence="2">Quinol/quinone metabolism; menaquinone biosynthesis.</text>
</comment>
<evidence type="ECO:0000256" key="1">
    <source>
        <dbReference type="ARBA" id="ARBA00004141"/>
    </source>
</evidence>
<dbReference type="InterPro" id="IPR000537">
    <property type="entry name" value="UbiA_prenyltransferase"/>
</dbReference>
<evidence type="ECO:0008006" key="10">
    <source>
        <dbReference type="Google" id="ProtNLM"/>
    </source>
</evidence>
<keyword evidence="3" id="KW-0474">Menaquinone biosynthesis</keyword>
<keyword evidence="5 8" id="KW-0812">Transmembrane</keyword>
<evidence type="ECO:0000256" key="2">
    <source>
        <dbReference type="ARBA" id="ARBA00004863"/>
    </source>
</evidence>
<dbReference type="UniPathway" id="UPA00079"/>
<sequence length="303" mass="33958">VLKAWIQAARPAAHGMIFIPLLAGQALAFRIHGVFDWSWFFHLELYGILFQIYVLYINDYADEELDRDNHTYWLSGGSRVIPQGKLSGQALWIGSWVILGLLLAQALYWGGNLQRPGMPLLMIGAVGLGWAYSLPPSRLSCRGHGEILQGVGCGVLLPLTGFYTQVGSLESFPWMAGVPLFLIFYAGNIITALPDYPADLAGNKRTYPVRLGQRRSRGHILALLFCAFILISWVTPNLTNPVSLFALAQAPSLLILLIVKRKGWLERGDIENTDECRKFVLWTTLSQVWLLLAWITSLFWWTA</sequence>
<feature type="transmembrane region" description="Helical" evidence="8">
    <location>
        <begin position="90"/>
        <end position="111"/>
    </location>
</feature>
<dbReference type="InterPro" id="IPR044878">
    <property type="entry name" value="UbiA_sf"/>
</dbReference>
<dbReference type="AlphaFoldDB" id="A0A381WFN7"/>
<evidence type="ECO:0000256" key="7">
    <source>
        <dbReference type="ARBA" id="ARBA00023136"/>
    </source>
</evidence>
<dbReference type="CDD" id="cd13962">
    <property type="entry name" value="PT_UbiA_UBIAD1"/>
    <property type="match status" value="1"/>
</dbReference>
<dbReference type="GO" id="GO:0016020">
    <property type="term" value="C:membrane"/>
    <property type="evidence" value="ECO:0007669"/>
    <property type="project" value="UniProtKB-SubCell"/>
</dbReference>
<feature type="transmembrane region" description="Helical" evidence="8">
    <location>
        <begin position="241"/>
        <end position="259"/>
    </location>
</feature>
<proteinExistence type="predicted"/>
<evidence type="ECO:0000256" key="5">
    <source>
        <dbReference type="ARBA" id="ARBA00022692"/>
    </source>
</evidence>
<reference evidence="9" key="1">
    <citation type="submission" date="2018-05" db="EMBL/GenBank/DDBJ databases">
        <authorList>
            <person name="Lanie J.A."/>
            <person name="Ng W.-L."/>
            <person name="Kazmierczak K.M."/>
            <person name="Andrzejewski T.M."/>
            <person name="Davidsen T.M."/>
            <person name="Wayne K.J."/>
            <person name="Tettelin H."/>
            <person name="Glass J.I."/>
            <person name="Rusch D."/>
            <person name="Podicherti R."/>
            <person name="Tsui H.-C.T."/>
            <person name="Winkler M.E."/>
        </authorList>
    </citation>
    <scope>NUCLEOTIDE SEQUENCE</scope>
</reference>
<evidence type="ECO:0000256" key="3">
    <source>
        <dbReference type="ARBA" id="ARBA00022428"/>
    </source>
</evidence>
<dbReference type="PANTHER" id="PTHR13929:SF0">
    <property type="entry name" value="UBIA PRENYLTRANSFERASE DOMAIN-CONTAINING PROTEIN 1"/>
    <property type="match status" value="1"/>
</dbReference>
<feature type="transmembrane region" description="Helical" evidence="8">
    <location>
        <begin position="172"/>
        <end position="196"/>
    </location>
</feature>
<organism evidence="9">
    <name type="scientific">marine metagenome</name>
    <dbReference type="NCBI Taxonomy" id="408172"/>
    <lineage>
        <taxon>unclassified sequences</taxon>
        <taxon>metagenomes</taxon>
        <taxon>ecological metagenomes</taxon>
    </lineage>
</organism>
<dbReference type="InterPro" id="IPR026046">
    <property type="entry name" value="UBIAD1"/>
</dbReference>
<evidence type="ECO:0000256" key="6">
    <source>
        <dbReference type="ARBA" id="ARBA00022989"/>
    </source>
</evidence>
<feature type="transmembrane region" description="Helical" evidence="8">
    <location>
        <begin position="147"/>
        <end position="166"/>
    </location>
</feature>
<evidence type="ECO:0000256" key="4">
    <source>
        <dbReference type="ARBA" id="ARBA00022679"/>
    </source>
</evidence>
<feature type="transmembrane region" description="Helical" evidence="8">
    <location>
        <begin position="12"/>
        <end position="31"/>
    </location>
</feature>
<keyword evidence="6 8" id="KW-1133">Transmembrane helix</keyword>
<evidence type="ECO:0000313" key="9">
    <source>
        <dbReference type="EMBL" id="SVA50878.1"/>
    </source>
</evidence>
<feature type="transmembrane region" description="Helical" evidence="8">
    <location>
        <begin position="217"/>
        <end position="235"/>
    </location>
</feature>
<feature type="transmembrane region" description="Helical" evidence="8">
    <location>
        <begin position="279"/>
        <end position="301"/>
    </location>
</feature>
<dbReference type="EMBL" id="UINC01011541">
    <property type="protein sequence ID" value="SVA50878.1"/>
    <property type="molecule type" value="Genomic_DNA"/>
</dbReference>
<comment type="subcellular location">
    <subcellularLocation>
        <location evidence="1">Membrane</location>
        <topology evidence="1">Multi-pass membrane protein</topology>
    </subcellularLocation>
</comment>
<evidence type="ECO:0000256" key="8">
    <source>
        <dbReference type="SAM" id="Phobius"/>
    </source>
</evidence>
<gene>
    <name evidence="9" type="ORF">METZ01_LOCUS103732</name>
</gene>
<dbReference type="GO" id="GO:0042371">
    <property type="term" value="P:vitamin K biosynthetic process"/>
    <property type="evidence" value="ECO:0007669"/>
    <property type="project" value="TreeGrafter"/>
</dbReference>
<dbReference type="GO" id="GO:0004659">
    <property type="term" value="F:prenyltransferase activity"/>
    <property type="evidence" value="ECO:0007669"/>
    <property type="project" value="InterPro"/>
</dbReference>
<feature type="non-terminal residue" evidence="9">
    <location>
        <position position="1"/>
    </location>
</feature>